<dbReference type="InterPro" id="IPR036259">
    <property type="entry name" value="MFS_trans_sf"/>
</dbReference>
<evidence type="ECO:0000256" key="4">
    <source>
        <dbReference type="ARBA" id="ARBA00022692"/>
    </source>
</evidence>
<dbReference type="PRINTS" id="PR01130">
    <property type="entry name" value="DERENTRNSPRT"/>
</dbReference>
<feature type="transmembrane region" description="Helical" evidence="7">
    <location>
        <begin position="244"/>
        <end position="263"/>
    </location>
</feature>
<feature type="transmembrane region" description="Helical" evidence="7">
    <location>
        <begin position="130"/>
        <end position="150"/>
    </location>
</feature>
<evidence type="ECO:0000313" key="8">
    <source>
        <dbReference type="EMBL" id="OXG27731.1"/>
    </source>
</evidence>
<comment type="similarity">
    <text evidence="2">Belongs to the SLC29A/ENT transporter (TC 2.A.57) family.</text>
</comment>
<feature type="transmembrane region" description="Helical" evidence="7">
    <location>
        <begin position="98"/>
        <end position="118"/>
    </location>
</feature>
<dbReference type="OrthoDB" id="10261753at2759"/>
<dbReference type="PANTHER" id="PTHR10332:SF88">
    <property type="entry name" value="EQUILIBRATIVE NUCLEOSIDE TRANSPORTER 1, ISOFORM A"/>
    <property type="match status" value="1"/>
</dbReference>
<dbReference type="GO" id="GO:0034257">
    <property type="term" value="F:nicotinamide riboside transmembrane transporter activity"/>
    <property type="evidence" value="ECO:0007669"/>
    <property type="project" value="TreeGrafter"/>
</dbReference>
<feature type="transmembrane region" description="Helical" evidence="7">
    <location>
        <begin position="162"/>
        <end position="192"/>
    </location>
</feature>
<dbReference type="Pfam" id="PF01733">
    <property type="entry name" value="Nucleoside_tran"/>
    <property type="match status" value="1"/>
</dbReference>
<gene>
    <name evidence="8" type="ORF">C361_01002</name>
</gene>
<accession>A0A854QIX0</accession>
<keyword evidence="6 7" id="KW-0472">Membrane</keyword>
<dbReference type="GO" id="GO:0015205">
    <property type="term" value="F:nucleobase transmembrane transporter activity"/>
    <property type="evidence" value="ECO:0007669"/>
    <property type="project" value="TreeGrafter"/>
</dbReference>
<dbReference type="SUPFAM" id="SSF103473">
    <property type="entry name" value="MFS general substrate transporter"/>
    <property type="match status" value="1"/>
</dbReference>
<sequence>MLAAIRSALSTRPDPAEYQPVIPSAAANADPADPATLDHIDRQLGHGAAGEVVEYESVKVYFCFWVLGAGVLMSWNALICTFPLLISYLPPDQSLRGNLSSILSTVYCFGNLFFLGVAQRHVGKVSPAKRLHSSLLTLLVTALLITYPALPTLFPRLSSPLLLTALVFISLVLSFSTAYLQSSVFALSSLWGSEQTLGVMSGQGGIAVLVSGIQFVLAFVSAIAKSDNGQGDEGDEASKLAGVGLWAACSLGVVGCFMASRYLKRHPKYLDVLAPKFATNELNSVEGNKRESVTTRKLLKKNWELNLAVAWVFVVTLSVFPPITTRILSTHQPTPRLLQPDVFMPLHFVIFNIGDYIGRTYLPSYSALLFTSPRRILLLSLGRSLFIPIFFACNVTPREVGNAPFIDSDILYFLIILLFSMTNGYLGSLCMIVSSSPNLNPRIKEDERDVAATLASFCLVAGLAGGSLASFAVASAVNRRL</sequence>
<keyword evidence="5 7" id="KW-1133">Transmembrane helix</keyword>
<dbReference type="GO" id="GO:0000329">
    <property type="term" value="C:fungal-type vacuole membrane"/>
    <property type="evidence" value="ECO:0007669"/>
    <property type="project" value="TreeGrafter"/>
</dbReference>
<evidence type="ECO:0000256" key="6">
    <source>
        <dbReference type="ARBA" id="ARBA00023136"/>
    </source>
</evidence>
<dbReference type="GO" id="GO:0005886">
    <property type="term" value="C:plasma membrane"/>
    <property type="evidence" value="ECO:0007669"/>
    <property type="project" value="TreeGrafter"/>
</dbReference>
<dbReference type="InterPro" id="IPR002259">
    <property type="entry name" value="Eqnu_transpt"/>
</dbReference>
<evidence type="ECO:0000256" key="5">
    <source>
        <dbReference type="ARBA" id="ARBA00022989"/>
    </source>
</evidence>
<feature type="transmembrane region" description="Helical" evidence="7">
    <location>
        <begin position="374"/>
        <end position="391"/>
    </location>
</feature>
<protein>
    <submittedName>
        <fullName evidence="8">Solute carrier family 29 (Equilibrative nucleoside transporter), member 1/2/3</fullName>
    </submittedName>
</protein>
<evidence type="ECO:0000313" key="9">
    <source>
        <dbReference type="Proteomes" id="UP000199727"/>
    </source>
</evidence>
<comment type="caution">
    <text evidence="8">The sequence shown here is derived from an EMBL/GenBank/DDBJ whole genome shotgun (WGS) entry which is preliminary data.</text>
</comment>
<evidence type="ECO:0000256" key="3">
    <source>
        <dbReference type="ARBA" id="ARBA00022448"/>
    </source>
</evidence>
<feature type="transmembrane region" description="Helical" evidence="7">
    <location>
        <begin position="411"/>
        <end position="433"/>
    </location>
</feature>
<keyword evidence="4 7" id="KW-0812">Transmembrane</keyword>
<feature type="transmembrane region" description="Helical" evidence="7">
    <location>
        <begin position="343"/>
        <end position="362"/>
    </location>
</feature>
<name>A0A854QIX0_CRYNE</name>
<dbReference type="EMBL" id="AMKT01000018">
    <property type="protein sequence ID" value="OXG27731.1"/>
    <property type="molecule type" value="Genomic_DNA"/>
</dbReference>
<evidence type="ECO:0000256" key="1">
    <source>
        <dbReference type="ARBA" id="ARBA00004141"/>
    </source>
</evidence>
<dbReference type="AlphaFoldDB" id="A0A854QIX0"/>
<feature type="transmembrane region" description="Helical" evidence="7">
    <location>
        <begin position="305"/>
        <end position="323"/>
    </location>
</feature>
<comment type="subcellular location">
    <subcellularLocation>
        <location evidence="1">Membrane</location>
        <topology evidence="1">Multi-pass membrane protein</topology>
    </subcellularLocation>
</comment>
<dbReference type="PANTHER" id="PTHR10332">
    <property type="entry name" value="EQUILIBRATIVE NUCLEOSIDE TRANSPORTER"/>
    <property type="match status" value="1"/>
</dbReference>
<reference evidence="8 9" key="1">
    <citation type="submission" date="2017-06" db="EMBL/GenBank/DDBJ databases">
        <title>Global population genomics of the pathogenic fungus Cryptococcus neoformans var. grubii.</title>
        <authorList>
            <person name="Cuomo C."/>
            <person name="Litvintseva A."/>
            <person name="Chen Y."/>
            <person name="Young S."/>
            <person name="Zeng Q."/>
            <person name="Chapman S."/>
            <person name="Gujja S."/>
            <person name="Saif S."/>
            <person name="Birren B."/>
        </authorList>
    </citation>
    <scope>NUCLEOTIDE SEQUENCE [LARGE SCALE GENOMIC DNA]</scope>
    <source>
        <strain evidence="8 9">Tu259-1</strain>
    </source>
</reference>
<feature type="transmembrane region" description="Helical" evidence="7">
    <location>
        <begin position="204"/>
        <end position="224"/>
    </location>
</feature>
<dbReference type="Proteomes" id="UP000199727">
    <property type="component" value="Unassembled WGS sequence"/>
</dbReference>
<evidence type="ECO:0000256" key="7">
    <source>
        <dbReference type="SAM" id="Phobius"/>
    </source>
</evidence>
<feature type="transmembrane region" description="Helical" evidence="7">
    <location>
        <begin position="62"/>
        <end position="86"/>
    </location>
</feature>
<proteinExistence type="inferred from homology"/>
<dbReference type="PIRSF" id="PIRSF016379">
    <property type="entry name" value="ENT"/>
    <property type="match status" value="1"/>
</dbReference>
<evidence type="ECO:0000256" key="2">
    <source>
        <dbReference type="ARBA" id="ARBA00007965"/>
    </source>
</evidence>
<feature type="transmembrane region" description="Helical" evidence="7">
    <location>
        <begin position="454"/>
        <end position="477"/>
    </location>
</feature>
<keyword evidence="3" id="KW-0813">Transport</keyword>
<organism evidence="8 9">
    <name type="scientific">Cryptococcus neoformans Tu259-1</name>
    <dbReference type="NCBI Taxonomy" id="1230072"/>
    <lineage>
        <taxon>Eukaryota</taxon>
        <taxon>Fungi</taxon>
        <taxon>Dikarya</taxon>
        <taxon>Basidiomycota</taxon>
        <taxon>Agaricomycotina</taxon>
        <taxon>Tremellomycetes</taxon>
        <taxon>Tremellales</taxon>
        <taxon>Cryptococcaceae</taxon>
        <taxon>Cryptococcus</taxon>
        <taxon>Cryptococcus neoformans species complex</taxon>
    </lineage>
</organism>